<dbReference type="Pfam" id="PF00557">
    <property type="entry name" value="Peptidase_M24"/>
    <property type="match status" value="1"/>
</dbReference>
<dbReference type="Gene3D" id="3.90.230.10">
    <property type="entry name" value="Creatinase/methionine aminopeptidase superfamily"/>
    <property type="match status" value="1"/>
</dbReference>
<proteinExistence type="predicted"/>
<feature type="domain" description="Peptidase M24" evidence="1">
    <location>
        <begin position="24"/>
        <end position="215"/>
    </location>
</feature>
<dbReference type="CDD" id="cd01066">
    <property type="entry name" value="APP_MetAP"/>
    <property type="match status" value="1"/>
</dbReference>
<name>A0A6I4P4J5_9MICO</name>
<dbReference type="InterPro" id="IPR000994">
    <property type="entry name" value="Pept_M24"/>
</dbReference>
<dbReference type="PANTHER" id="PTHR46112">
    <property type="entry name" value="AMINOPEPTIDASE"/>
    <property type="match status" value="1"/>
</dbReference>
<dbReference type="RefSeq" id="WP_160426458.1">
    <property type="nucleotide sequence ID" value="NZ_WSTA01000082.1"/>
</dbReference>
<dbReference type="InterPro" id="IPR050659">
    <property type="entry name" value="Peptidase_M24B"/>
</dbReference>
<evidence type="ECO:0000313" key="2">
    <source>
        <dbReference type="EMBL" id="MWB99835.1"/>
    </source>
</evidence>
<dbReference type="InterPro" id="IPR036005">
    <property type="entry name" value="Creatinase/aminopeptidase-like"/>
</dbReference>
<dbReference type="PANTHER" id="PTHR46112:SF2">
    <property type="entry name" value="XAA-PRO AMINOPEPTIDASE P-RELATED"/>
    <property type="match status" value="1"/>
</dbReference>
<comment type="caution">
    <text evidence="2">The sequence shown here is derived from an EMBL/GenBank/DDBJ whole genome shotgun (WGS) entry which is preliminary data.</text>
</comment>
<organism evidence="2 3">
    <name type="scientific">Agromyces seonyuensis</name>
    <dbReference type="NCBI Taxonomy" id="2662446"/>
    <lineage>
        <taxon>Bacteria</taxon>
        <taxon>Bacillati</taxon>
        <taxon>Actinomycetota</taxon>
        <taxon>Actinomycetes</taxon>
        <taxon>Micrococcales</taxon>
        <taxon>Microbacteriaceae</taxon>
        <taxon>Agromyces</taxon>
    </lineage>
</organism>
<accession>A0A6I4P4J5</accession>
<dbReference type="EMBL" id="WSTA01000082">
    <property type="protein sequence ID" value="MWB99835.1"/>
    <property type="molecule type" value="Genomic_DNA"/>
</dbReference>
<evidence type="ECO:0000259" key="1">
    <source>
        <dbReference type="Pfam" id="PF00557"/>
    </source>
</evidence>
<feature type="non-terminal residue" evidence="2">
    <location>
        <position position="1"/>
    </location>
</feature>
<protein>
    <submittedName>
        <fullName evidence="2">M24 family metallopeptidase</fullName>
    </submittedName>
</protein>
<keyword evidence="3" id="KW-1185">Reference proteome</keyword>
<gene>
    <name evidence="2" type="ORF">GB864_14905</name>
</gene>
<dbReference type="SUPFAM" id="SSF55920">
    <property type="entry name" value="Creatinase/aminopeptidase"/>
    <property type="match status" value="1"/>
</dbReference>
<dbReference type="AlphaFoldDB" id="A0A6I4P4J5"/>
<evidence type="ECO:0000313" key="3">
    <source>
        <dbReference type="Proteomes" id="UP000438182"/>
    </source>
</evidence>
<sequence length="247" mass="26078">EEAHLGAGLPPARASLLPADLARYRALGREAAEVLTDVAHGVRPDDAERAVAARLAAGLAARGADPLVVLVAGADRLPHRHPLPGPGRIGRRAMLVVCARRHGLIANVTRWLRFGPATAEELAAEQGILAVEAAFFDATRPGRPLEDVFAEAIGGYGAHGFDPEEWRRHHQGGAAGYVGRDPRALPGVTDLVQAGQAFAWNPTAPGAKIEDTVLLGAHGIESLTLDPRWPVVPFAGRERPAELELPA</sequence>
<reference evidence="2 3" key="1">
    <citation type="submission" date="2019-12" db="EMBL/GenBank/DDBJ databases">
        <authorList>
            <person name="Kim Y.S."/>
        </authorList>
    </citation>
    <scope>NUCLEOTIDE SEQUENCE [LARGE SCALE GENOMIC DNA]</scope>
    <source>
        <strain evidence="2 3">MMS17-SY077</strain>
    </source>
</reference>
<dbReference type="Proteomes" id="UP000438182">
    <property type="component" value="Unassembled WGS sequence"/>
</dbReference>